<dbReference type="PRINTS" id="PR00385">
    <property type="entry name" value="P450"/>
</dbReference>
<sequence length="505" mass="56712">MASMALSATTSVVVIIISWLGLRLWQAFYNYHLHPLKDIPGPKLAKAGKWYKPYQELVLGKCWNAHLHELHQQYGEVVRVASDELHFSNPQSYQEIYNNTNRWDKEESVYHSFGEDRSSFGFLTYREAKARKDVLAPLFSKRAISELQGLVQKNIDRLCAALTADFQKGKSSDMLFGLRCFTLDTIMEYCFAQDVKATEAPDFQSPIMVAMNASLPSFIVFRHFSLVRRLVFSFPGWLTKASNPVLAGLVDMQELLGAQVTRVVKDPSVLEKSPHPIIYHRLLDPELNKVAGVPSAGSLYEEAQALLFGGADSVGNTTMTGMFHILKQPDIHQKLKVEVASVWPVLVQPPKVEDLEKLPYLTAVIKESLRMSPGVVSGLPRVIPSSGATVATLPIAGGTVVSMSANFVHYNSTLFPDPKTFRPERWMQPDSGELEKWLVAFSKGPRACLGQNLGMCELYIAFAALIRRFEMTLDGTKEEDFKFRDTFLPSFQGRHMRAFCKPVQQ</sequence>
<keyword evidence="6 8" id="KW-0503">Monooxygenase</keyword>
<dbReference type="Proteomes" id="UP000799436">
    <property type="component" value="Unassembled WGS sequence"/>
</dbReference>
<dbReference type="InterPro" id="IPR001128">
    <property type="entry name" value="Cyt_P450"/>
</dbReference>
<dbReference type="AlphaFoldDB" id="A0A6G1KVR6"/>
<comment type="similarity">
    <text evidence="2 8">Belongs to the cytochrome P450 family.</text>
</comment>
<dbReference type="GO" id="GO:0016705">
    <property type="term" value="F:oxidoreductase activity, acting on paired donors, with incorporation or reduction of molecular oxygen"/>
    <property type="evidence" value="ECO:0007669"/>
    <property type="project" value="InterPro"/>
</dbReference>
<dbReference type="PRINTS" id="PR00463">
    <property type="entry name" value="EP450I"/>
</dbReference>
<keyword evidence="5 7" id="KW-0408">Iron</keyword>
<evidence type="ECO:0000256" key="7">
    <source>
        <dbReference type="PIRSR" id="PIRSR602401-1"/>
    </source>
</evidence>
<dbReference type="PANTHER" id="PTHR24305">
    <property type="entry name" value="CYTOCHROME P450"/>
    <property type="match status" value="1"/>
</dbReference>
<dbReference type="EMBL" id="ML995912">
    <property type="protein sequence ID" value="KAF2764715.1"/>
    <property type="molecule type" value="Genomic_DNA"/>
</dbReference>
<dbReference type="PROSITE" id="PS00086">
    <property type="entry name" value="CYTOCHROME_P450"/>
    <property type="match status" value="1"/>
</dbReference>
<evidence type="ECO:0000256" key="5">
    <source>
        <dbReference type="ARBA" id="ARBA00023004"/>
    </source>
</evidence>
<gene>
    <name evidence="9" type="ORF">EJ03DRAFT_301521</name>
</gene>
<proteinExistence type="inferred from homology"/>
<feature type="binding site" description="axial binding residue" evidence="7">
    <location>
        <position position="448"/>
    </location>
    <ligand>
        <name>heme</name>
        <dbReference type="ChEBI" id="CHEBI:30413"/>
    </ligand>
    <ligandPart>
        <name>Fe</name>
        <dbReference type="ChEBI" id="CHEBI:18248"/>
    </ligandPart>
</feature>
<keyword evidence="4 8" id="KW-0560">Oxidoreductase</keyword>
<evidence type="ECO:0000256" key="2">
    <source>
        <dbReference type="ARBA" id="ARBA00010617"/>
    </source>
</evidence>
<evidence type="ECO:0000313" key="9">
    <source>
        <dbReference type="EMBL" id="KAF2764715.1"/>
    </source>
</evidence>
<dbReference type="Gene3D" id="1.10.630.10">
    <property type="entry name" value="Cytochrome P450"/>
    <property type="match status" value="1"/>
</dbReference>
<dbReference type="InterPro" id="IPR017972">
    <property type="entry name" value="Cyt_P450_CS"/>
</dbReference>
<evidence type="ECO:0000256" key="4">
    <source>
        <dbReference type="ARBA" id="ARBA00023002"/>
    </source>
</evidence>
<keyword evidence="10" id="KW-1185">Reference proteome</keyword>
<dbReference type="GO" id="GO:0020037">
    <property type="term" value="F:heme binding"/>
    <property type="evidence" value="ECO:0007669"/>
    <property type="project" value="InterPro"/>
</dbReference>
<reference evidence="9" key="1">
    <citation type="journal article" date="2020" name="Stud. Mycol.">
        <title>101 Dothideomycetes genomes: a test case for predicting lifestyles and emergence of pathogens.</title>
        <authorList>
            <person name="Haridas S."/>
            <person name="Albert R."/>
            <person name="Binder M."/>
            <person name="Bloem J."/>
            <person name="Labutti K."/>
            <person name="Salamov A."/>
            <person name="Andreopoulos B."/>
            <person name="Baker S."/>
            <person name="Barry K."/>
            <person name="Bills G."/>
            <person name="Bluhm B."/>
            <person name="Cannon C."/>
            <person name="Castanera R."/>
            <person name="Culley D."/>
            <person name="Daum C."/>
            <person name="Ezra D."/>
            <person name="Gonzalez J."/>
            <person name="Henrissat B."/>
            <person name="Kuo A."/>
            <person name="Liang C."/>
            <person name="Lipzen A."/>
            <person name="Lutzoni F."/>
            <person name="Magnuson J."/>
            <person name="Mondo S."/>
            <person name="Nolan M."/>
            <person name="Ohm R."/>
            <person name="Pangilinan J."/>
            <person name="Park H.-J."/>
            <person name="Ramirez L."/>
            <person name="Alfaro M."/>
            <person name="Sun H."/>
            <person name="Tritt A."/>
            <person name="Yoshinaga Y."/>
            <person name="Zwiers L.-H."/>
            <person name="Turgeon B."/>
            <person name="Goodwin S."/>
            <person name="Spatafora J."/>
            <person name="Crous P."/>
            <person name="Grigoriev I."/>
        </authorList>
    </citation>
    <scope>NUCLEOTIDE SEQUENCE</scope>
    <source>
        <strain evidence="9">CBS 116005</strain>
    </source>
</reference>
<organism evidence="9 10">
    <name type="scientific">Teratosphaeria nubilosa</name>
    <dbReference type="NCBI Taxonomy" id="161662"/>
    <lineage>
        <taxon>Eukaryota</taxon>
        <taxon>Fungi</taxon>
        <taxon>Dikarya</taxon>
        <taxon>Ascomycota</taxon>
        <taxon>Pezizomycotina</taxon>
        <taxon>Dothideomycetes</taxon>
        <taxon>Dothideomycetidae</taxon>
        <taxon>Mycosphaerellales</taxon>
        <taxon>Teratosphaeriaceae</taxon>
        <taxon>Teratosphaeria</taxon>
    </lineage>
</organism>
<protein>
    <submittedName>
        <fullName evidence="9">Putative P450 monooxygenase</fullName>
    </submittedName>
</protein>
<evidence type="ECO:0000256" key="8">
    <source>
        <dbReference type="RuleBase" id="RU000461"/>
    </source>
</evidence>
<dbReference type="CDD" id="cd11062">
    <property type="entry name" value="CYP58-like"/>
    <property type="match status" value="1"/>
</dbReference>
<dbReference type="SUPFAM" id="SSF48264">
    <property type="entry name" value="Cytochrome P450"/>
    <property type="match status" value="1"/>
</dbReference>
<keyword evidence="3 7" id="KW-0479">Metal-binding</keyword>
<evidence type="ECO:0000256" key="1">
    <source>
        <dbReference type="ARBA" id="ARBA00001971"/>
    </source>
</evidence>
<comment type="cofactor">
    <cofactor evidence="1 7">
        <name>heme</name>
        <dbReference type="ChEBI" id="CHEBI:30413"/>
    </cofactor>
</comment>
<dbReference type="OrthoDB" id="3945418at2759"/>
<evidence type="ECO:0000256" key="6">
    <source>
        <dbReference type="ARBA" id="ARBA00023033"/>
    </source>
</evidence>
<dbReference type="InterPro" id="IPR036396">
    <property type="entry name" value="Cyt_P450_sf"/>
</dbReference>
<evidence type="ECO:0000256" key="3">
    <source>
        <dbReference type="ARBA" id="ARBA00022723"/>
    </source>
</evidence>
<dbReference type="Pfam" id="PF00067">
    <property type="entry name" value="p450"/>
    <property type="match status" value="1"/>
</dbReference>
<dbReference type="InterPro" id="IPR050121">
    <property type="entry name" value="Cytochrome_P450_monoxygenase"/>
</dbReference>
<keyword evidence="7 8" id="KW-0349">Heme</keyword>
<dbReference type="InterPro" id="IPR002401">
    <property type="entry name" value="Cyt_P450_E_grp-I"/>
</dbReference>
<dbReference type="PANTHER" id="PTHR24305:SF157">
    <property type="entry name" value="N-ACETYLTRYPTOPHAN 6-HYDROXYLASE IVOC-RELATED"/>
    <property type="match status" value="1"/>
</dbReference>
<dbReference type="GO" id="GO:0004497">
    <property type="term" value="F:monooxygenase activity"/>
    <property type="evidence" value="ECO:0007669"/>
    <property type="project" value="UniProtKB-KW"/>
</dbReference>
<evidence type="ECO:0000313" key="10">
    <source>
        <dbReference type="Proteomes" id="UP000799436"/>
    </source>
</evidence>
<accession>A0A6G1KVR6</accession>
<name>A0A6G1KVR6_9PEZI</name>
<dbReference type="GO" id="GO:0005506">
    <property type="term" value="F:iron ion binding"/>
    <property type="evidence" value="ECO:0007669"/>
    <property type="project" value="InterPro"/>
</dbReference>